<gene>
    <name evidence="2" type="ORF">BN11_100019</name>
</gene>
<sequence length="728" mass="78797">MERPRVRLAEAESVAGADHVDEPAEAGECELACGVVGAGVGEEPHGYAVRREPRQRHLGVGVRPQGRLEGRFVCREPRPRMALAELLPQPGRQGADPGAPHRGEGRLPAGVSAEEAVGIRAETLARQRDSRPIGGRPDHPARDRARLVHRRPGIDQRVVDVEQHRTHPRPGGQRSARHPAGSERVAQGDQAGQGRGLAEDRHRLEQRRRDLRARDGDADRPEGDARLLAQPVDDRLTQLGLDVLGIPGAGGDERDEMVVDVAEHVDGLVEHVFGVLAQSGAGVLGDLEHVVADEERPHERDGVLEQGDARLDQRGHVLQPAELPQAGIAGQDALALEIGQQARGEVAQLEVADVDTVEPLELLEVEDRPHRVDLLPREVPRELRERELLDVITLGVLSRRIGKQRKEIHERLRQVALLDEPRQPRRGVLALGDLGLVLVAQQRHVRELRGLQPEPAIEQQMLGRGGDPLLAADDVRHLHLVVVHDDREVVGREPVGLEDHLVVGPGRADLPPDQVVELQRHVVGDEHPHHGRLAETGQFAPLRLGLAVAEPVVSGGLLVLLLLLTHLLQPLGRAPAVVGLALPEQLLDIRLVCREALGLPVGPDRSADVGAFVPGQPQPVQGVEDLLLAVVAEAGAVGVLDPQDELAALLAREGEVEQGHIGGADVRVPRGRGGDAQPHRTEVFGAHSVLDSMYAAAMYAALWMPLRTQRPAMPHPRTHILAPKKGLS</sequence>
<feature type="compositionally biased region" description="Basic and acidic residues" evidence="1">
    <location>
        <begin position="1"/>
        <end position="10"/>
    </location>
</feature>
<feature type="compositionally biased region" description="Basic and acidic residues" evidence="1">
    <location>
        <begin position="212"/>
        <end position="225"/>
    </location>
</feature>
<reference evidence="2 3" key="1">
    <citation type="journal article" date="2013" name="ISME J.">
        <title>A metabolic model for members of the genus Tetrasphaera involved in enhanced biological phosphorus removal.</title>
        <authorList>
            <person name="Kristiansen R."/>
            <person name="Nguyen H.T.T."/>
            <person name="Saunders A.M."/>
            <person name="Nielsen J.L."/>
            <person name="Wimmer R."/>
            <person name="Le V.Q."/>
            <person name="McIlroy S.J."/>
            <person name="Petrovski S."/>
            <person name="Seviour R.J."/>
            <person name="Calteau A."/>
            <person name="Nielsen K.L."/>
            <person name="Nielsen P.H."/>
        </authorList>
    </citation>
    <scope>NUCLEOTIDE SEQUENCE [LARGE SCALE GENOMIC DNA]</scope>
    <source>
        <strain evidence="2 3">Ben110</strain>
    </source>
</reference>
<organism evidence="2 3">
    <name type="scientific">Nostocoides australiense Ben110</name>
    <dbReference type="NCBI Taxonomy" id="1193182"/>
    <lineage>
        <taxon>Bacteria</taxon>
        <taxon>Bacillati</taxon>
        <taxon>Actinomycetota</taxon>
        <taxon>Actinomycetes</taxon>
        <taxon>Micrococcales</taxon>
        <taxon>Intrasporangiaceae</taxon>
        <taxon>Nostocoides</taxon>
    </lineage>
</organism>
<feature type="compositionally biased region" description="Basic and acidic residues" evidence="1">
    <location>
        <begin position="123"/>
        <end position="165"/>
    </location>
</feature>
<dbReference type="EMBL" id="CAJA01000002">
    <property type="protein sequence ID" value="CCH71629.1"/>
    <property type="molecule type" value="Genomic_DNA"/>
</dbReference>
<dbReference type="AlphaFoldDB" id="W6JZY0"/>
<dbReference type="STRING" id="1193182.BN11_100019"/>
<feature type="region of interest" description="Disordered" evidence="1">
    <location>
        <begin position="85"/>
        <end position="227"/>
    </location>
</feature>
<protein>
    <submittedName>
        <fullName evidence="2">Uncharacterized protein</fullName>
    </submittedName>
</protein>
<evidence type="ECO:0000313" key="2">
    <source>
        <dbReference type="EMBL" id="CCH71629.1"/>
    </source>
</evidence>
<name>W6JZY0_9MICO</name>
<comment type="caution">
    <text evidence="2">The sequence shown here is derived from an EMBL/GenBank/DDBJ whole genome shotgun (WGS) entry which is preliminary data.</text>
</comment>
<keyword evidence="3" id="KW-1185">Reference proteome</keyword>
<evidence type="ECO:0000313" key="3">
    <source>
        <dbReference type="Proteomes" id="UP000035763"/>
    </source>
</evidence>
<accession>W6JZY0</accession>
<dbReference type="Proteomes" id="UP000035763">
    <property type="component" value="Unassembled WGS sequence"/>
</dbReference>
<proteinExistence type="predicted"/>
<evidence type="ECO:0000256" key="1">
    <source>
        <dbReference type="SAM" id="MobiDB-lite"/>
    </source>
</evidence>
<feature type="region of interest" description="Disordered" evidence="1">
    <location>
        <begin position="1"/>
        <end position="23"/>
    </location>
</feature>